<organism evidence="2">
    <name type="scientific">marine metagenome</name>
    <dbReference type="NCBI Taxonomy" id="408172"/>
    <lineage>
        <taxon>unclassified sequences</taxon>
        <taxon>metagenomes</taxon>
        <taxon>ecological metagenomes</taxon>
    </lineage>
</organism>
<sequence length="181" mass="18905">MTVTAGMVGLALLQADQASALQSSVDFTVSGTSTVRGWTCEVTGSAQVAAGSGAAVRGLADGVQEAMLTVPVGDFVCPDEEMTEHLLEALRPDEFPEITFRLVRYEASGQGAVTTGTLTILDSARGVSFPLSLTPSGSDVRIAGELALDMTDYGVEPPVVMLGLMRVRPQIRIEFSGIISP</sequence>
<dbReference type="Pfam" id="PF04264">
    <property type="entry name" value="YceI"/>
    <property type="match status" value="1"/>
</dbReference>
<dbReference type="AlphaFoldDB" id="A0A381T2B5"/>
<gene>
    <name evidence="2" type="ORF">METZ01_LOCUS62688</name>
</gene>
<dbReference type="EMBL" id="UINC01003857">
    <property type="protein sequence ID" value="SVA09834.1"/>
    <property type="molecule type" value="Genomic_DNA"/>
</dbReference>
<dbReference type="SUPFAM" id="SSF101874">
    <property type="entry name" value="YceI-like"/>
    <property type="match status" value="1"/>
</dbReference>
<dbReference type="InterPro" id="IPR036761">
    <property type="entry name" value="TTHA0802/YceI-like_sf"/>
</dbReference>
<accession>A0A381T2B5</accession>
<dbReference type="InterPro" id="IPR007372">
    <property type="entry name" value="Lipid/polyisoprenoid-bd_YceI"/>
</dbReference>
<feature type="domain" description="Lipid/polyisoprenoid-binding YceI-like" evidence="1">
    <location>
        <begin position="12"/>
        <end position="180"/>
    </location>
</feature>
<dbReference type="PANTHER" id="PTHR34406:SF1">
    <property type="entry name" value="PROTEIN YCEI"/>
    <property type="match status" value="1"/>
</dbReference>
<protein>
    <recommendedName>
        <fullName evidence="1">Lipid/polyisoprenoid-binding YceI-like domain-containing protein</fullName>
    </recommendedName>
</protein>
<evidence type="ECO:0000259" key="1">
    <source>
        <dbReference type="SMART" id="SM00867"/>
    </source>
</evidence>
<reference evidence="2" key="1">
    <citation type="submission" date="2018-05" db="EMBL/GenBank/DDBJ databases">
        <authorList>
            <person name="Lanie J.A."/>
            <person name="Ng W.-L."/>
            <person name="Kazmierczak K.M."/>
            <person name="Andrzejewski T.M."/>
            <person name="Davidsen T.M."/>
            <person name="Wayne K.J."/>
            <person name="Tettelin H."/>
            <person name="Glass J.I."/>
            <person name="Rusch D."/>
            <person name="Podicherti R."/>
            <person name="Tsui H.-C.T."/>
            <person name="Winkler M.E."/>
        </authorList>
    </citation>
    <scope>NUCLEOTIDE SEQUENCE</scope>
</reference>
<dbReference type="PANTHER" id="PTHR34406">
    <property type="entry name" value="PROTEIN YCEI"/>
    <property type="match status" value="1"/>
</dbReference>
<dbReference type="SMART" id="SM00867">
    <property type="entry name" value="YceI"/>
    <property type="match status" value="1"/>
</dbReference>
<evidence type="ECO:0000313" key="2">
    <source>
        <dbReference type="EMBL" id="SVA09834.1"/>
    </source>
</evidence>
<proteinExistence type="predicted"/>
<dbReference type="Gene3D" id="2.40.128.110">
    <property type="entry name" value="Lipid/polyisoprenoid-binding, YceI-like"/>
    <property type="match status" value="1"/>
</dbReference>
<name>A0A381T2B5_9ZZZZ</name>